<sequence>MKISLAPLQGYTDWVFRQAYEKCIGGVDEFYTPFLVLQNSGEIRTSHKREVEPFLERNNRLVPQFLGGSVEEFQFFETYFSGLGYEKMNWNLGCPFPMVTGKKKGSGLLPYPEKIKDILERGYSGKIDLSIKMRLGLEDKSEILSVLDVMKNFNIDEIIVHPRIGRQMYKGSADRDYFQQIQEGFSKIIGFNGDVETLDDFESLNAQLPNLNHVMIGRGVLKDYWLPAKIKGIEIPSADIRKKALRKMYDEIFSTYTSFLSGDTQILQKVKPFWEYFSSHFENERKVYKGIKKSGSLKKYNEAVSFAFQQNVKE</sequence>
<dbReference type="Proteomes" id="UP000233618">
    <property type="component" value="Unassembled WGS sequence"/>
</dbReference>
<dbReference type="EC" id="1.3.1.-" evidence="5"/>
<feature type="binding site" evidence="7">
    <location>
        <position position="64"/>
    </location>
    <ligand>
        <name>FMN</name>
        <dbReference type="ChEBI" id="CHEBI:58210"/>
    </ligand>
</feature>
<dbReference type="GO" id="GO:0017150">
    <property type="term" value="F:tRNA dihydrouridine synthase activity"/>
    <property type="evidence" value="ECO:0007669"/>
    <property type="project" value="InterPro"/>
</dbReference>
<keyword evidence="1 5" id="KW-0285">Flavoprotein</keyword>
<evidence type="ECO:0000313" key="10">
    <source>
        <dbReference type="Proteomes" id="UP000233618"/>
    </source>
</evidence>
<dbReference type="PANTHER" id="PTHR45846">
    <property type="entry name" value="TRNA-DIHYDROURIDINE(47) SYNTHASE [NAD(P)(+)]-LIKE"/>
    <property type="match status" value="1"/>
</dbReference>
<evidence type="ECO:0000256" key="6">
    <source>
        <dbReference type="PIRSR" id="PIRSR006621-1"/>
    </source>
</evidence>
<feature type="binding site" evidence="7">
    <location>
        <begin position="217"/>
        <end position="218"/>
    </location>
    <ligand>
        <name>FMN</name>
        <dbReference type="ChEBI" id="CHEBI:58210"/>
    </ligand>
</feature>
<comment type="similarity">
    <text evidence="5">Belongs to the dus family.</text>
</comment>
<dbReference type="InterPro" id="IPR035587">
    <property type="entry name" value="DUS-like_FMN-bd"/>
</dbReference>
<evidence type="ECO:0000256" key="1">
    <source>
        <dbReference type="ARBA" id="ARBA00022630"/>
    </source>
</evidence>
<evidence type="ECO:0000313" key="9">
    <source>
        <dbReference type="EMBL" id="PKQ61939.1"/>
    </source>
</evidence>
<dbReference type="GO" id="GO:0003723">
    <property type="term" value="F:RNA binding"/>
    <property type="evidence" value="ECO:0007669"/>
    <property type="project" value="TreeGrafter"/>
</dbReference>
<dbReference type="PANTHER" id="PTHR45846:SF1">
    <property type="entry name" value="TRNA-DIHYDROURIDINE(47) SYNTHASE [NAD(P)(+)]-LIKE"/>
    <property type="match status" value="1"/>
</dbReference>
<dbReference type="InterPro" id="IPR001269">
    <property type="entry name" value="DUS_fam"/>
</dbReference>
<dbReference type="InterPro" id="IPR013785">
    <property type="entry name" value="Aldolase_TIM"/>
</dbReference>
<comment type="function">
    <text evidence="5">Catalyzes the synthesis of 5,6-dihydrouridine (D), a modified base found in the D-loop of most tRNAs, via the reduction of the C5-C6 double bond in target uridines.</text>
</comment>
<name>A0A2N3HV58_9BACT</name>
<dbReference type="RefSeq" id="WP_101311280.1">
    <property type="nucleotide sequence ID" value="NZ_MVDE01000039.1"/>
</dbReference>
<protein>
    <recommendedName>
        <fullName evidence="5">tRNA-dihydrouridine synthase</fullName>
        <ecNumber evidence="5">1.3.1.-</ecNumber>
    </recommendedName>
</protein>
<dbReference type="Pfam" id="PF01207">
    <property type="entry name" value="Dus"/>
    <property type="match status" value="1"/>
</dbReference>
<reference evidence="9 10" key="1">
    <citation type="journal article" date="2017" name="Front. Microbiol.">
        <title>Labilibaculum manganireducens gen. nov., sp. nov. and Labilibaculum filiforme sp. nov., Novel Bacteroidetes Isolated from Subsurface Sediments of the Baltic Sea.</title>
        <authorList>
            <person name="Vandieken V."/>
            <person name="Marshall I.P."/>
            <person name="Niemann H."/>
            <person name="Engelen B."/>
            <person name="Cypionka H."/>
        </authorList>
    </citation>
    <scope>NUCLEOTIDE SEQUENCE [LARGE SCALE GENOMIC DNA]</scope>
    <source>
        <strain evidence="9 10">59.10-2M</strain>
    </source>
</reference>
<evidence type="ECO:0000256" key="4">
    <source>
        <dbReference type="ARBA" id="ARBA00023002"/>
    </source>
</evidence>
<evidence type="ECO:0000256" key="3">
    <source>
        <dbReference type="ARBA" id="ARBA00022694"/>
    </source>
</evidence>
<dbReference type="PIRSF" id="PIRSF006621">
    <property type="entry name" value="Dus"/>
    <property type="match status" value="1"/>
</dbReference>
<keyword evidence="7" id="KW-0547">Nucleotide-binding</keyword>
<dbReference type="CDD" id="cd02801">
    <property type="entry name" value="DUS_like_FMN"/>
    <property type="match status" value="1"/>
</dbReference>
<evidence type="ECO:0000256" key="7">
    <source>
        <dbReference type="PIRSR" id="PIRSR006621-2"/>
    </source>
</evidence>
<feature type="domain" description="DUS-like FMN-binding" evidence="8">
    <location>
        <begin position="5"/>
        <end position="299"/>
    </location>
</feature>
<keyword evidence="10" id="KW-1185">Reference proteome</keyword>
<comment type="cofactor">
    <cofactor evidence="5 7">
        <name>FMN</name>
        <dbReference type="ChEBI" id="CHEBI:58210"/>
    </cofactor>
</comment>
<dbReference type="Gene3D" id="3.20.20.70">
    <property type="entry name" value="Aldolase class I"/>
    <property type="match status" value="1"/>
</dbReference>
<dbReference type="GO" id="GO:0050660">
    <property type="term" value="F:flavin adenine dinucleotide binding"/>
    <property type="evidence" value="ECO:0007669"/>
    <property type="project" value="InterPro"/>
</dbReference>
<evidence type="ECO:0000256" key="5">
    <source>
        <dbReference type="PIRNR" id="PIRNR006621"/>
    </source>
</evidence>
<evidence type="ECO:0000256" key="2">
    <source>
        <dbReference type="ARBA" id="ARBA00022643"/>
    </source>
</evidence>
<keyword evidence="2 5" id="KW-0288">FMN</keyword>
<dbReference type="AlphaFoldDB" id="A0A2N3HV58"/>
<gene>
    <name evidence="9" type="ORF">BZG01_18180</name>
</gene>
<keyword evidence="4 5" id="KW-0560">Oxidoreductase</keyword>
<feature type="binding site" evidence="7">
    <location>
        <position position="132"/>
    </location>
    <ligand>
        <name>FMN</name>
        <dbReference type="ChEBI" id="CHEBI:58210"/>
    </ligand>
</feature>
<keyword evidence="3 5" id="KW-0819">tRNA processing</keyword>
<feature type="binding site" evidence="7">
    <location>
        <position position="161"/>
    </location>
    <ligand>
        <name>FMN</name>
        <dbReference type="ChEBI" id="CHEBI:58210"/>
    </ligand>
</feature>
<accession>A0A2N3HV58</accession>
<dbReference type="EMBL" id="MVDE01000039">
    <property type="protein sequence ID" value="PKQ61939.1"/>
    <property type="molecule type" value="Genomic_DNA"/>
</dbReference>
<comment type="caution">
    <text evidence="9">The sequence shown here is derived from an EMBL/GenBank/DDBJ whole genome shotgun (WGS) entry which is preliminary data.</text>
</comment>
<evidence type="ECO:0000259" key="8">
    <source>
        <dbReference type="Pfam" id="PF01207"/>
    </source>
</evidence>
<feature type="active site" description="Proton donor" evidence="6">
    <location>
        <position position="94"/>
    </location>
</feature>
<proteinExistence type="inferred from homology"/>
<organism evidence="9 10">
    <name type="scientific">Labilibaculum manganireducens</name>
    <dbReference type="NCBI Taxonomy" id="1940525"/>
    <lineage>
        <taxon>Bacteria</taxon>
        <taxon>Pseudomonadati</taxon>
        <taxon>Bacteroidota</taxon>
        <taxon>Bacteroidia</taxon>
        <taxon>Marinilabiliales</taxon>
        <taxon>Marinifilaceae</taxon>
        <taxon>Labilibaculum</taxon>
    </lineage>
</organism>
<dbReference type="SUPFAM" id="SSF51395">
    <property type="entry name" value="FMN-linked oxidoreductases"/>
    <property type="match status" value="1"/>
</dbReference>